<evidence type="ECO:0000256" key="1">
    <source>
        <dbReference type="SAM" id="MobiDB-lite"/>
    </source>
</evidence>
<keyword evidence="2" id="KW-0472">Membrane</keyword>
<evidence type="ECO:0008006" key="6">
    <source>
        <dbReference type="Google" id="ProtNLM"/>
    </source>
</evidence>
<gene>
    <name evidence="4" type="ORF">C8035_v005525</name>
</gene>
<dbReference type="Proteomes" id="UP000295083">
    <property type="component" value="Unassembled WGS sequence"/>
</dbReference>
<feature type="chain" id="PRO_5020755351" description="Secreted protein" evidence="3">
    <location>
        <begin position="20"/>
        <end position="274"/>
    </location>
</feature>
<keyword evidence="5" id="KW-1185">Reference proteome</keyword>
<keyword evidence="2" id="KW-1133">Transmembrane helix</keyword>
<dbReference type="AlphaFoldDB" id="A0A4R8QW56"/>
<evidence type="ECO:0000256" key="2">
    <source>
        <dbReference type="SAM" id="Phobius"/>
    </source>
</evidence>
<organism evidence="4 5">
    <name type="scientific">Colletotrichum spinosum</name>
    <dbReference type="NCBI Taxonomy" id="1347390"/>
    <lineage>
        <taxon>Eukaryota</taxon>
        <taxon>Fungi</taxon>
        <taxon>Dikarya</taxon>
        <taxon>Ascomycota</taxon>
        <taxon>Pezizomycotina</taxon>
        <taxon>Sordariomycetes</taxon>
        <taxon>Hypocreomycetidae</taxon>
        <taxon>Glomerellales</taxon>
        <taxon>Glomerellaceae</taxon>
        <taxon>Colletotrichum</taxon>
        <taxon>Colletotrichum orbiculare species complex</taxon>
    </lineage>
</organism>
<feature type="region of interest" description="Disordered" evidence="1">
    <location>
        <begin position="213"/>
        <end position="247"/>
    </location>
</feature>
<sequence>MKSFYMLFATAALLAHASAQTKTLSVTPARAFFIYDSHPTPYVDASVVAFNRQNTTYEVACPSAATACNKQGYYPANITHQGGSIWAGTNTATPGITKSWRCELGSGSDDVIPDQYGRCSVTTDAGGTLTVDDVLPVTTCFVEARSVVAALTAGLDKVATAQSIDWQVVGAYNLTFYLSLYSSIWQSNTCQPFSSPTPTGSWTASVSASESGKTTAVTGSVGSEGLPTETGMASGAATGAATPSESAMGGSDRVLVGLTGVVGAAVVVGVVAAL</sequence>
<name>A0A4R8QW56_9PEZI</name>
<evidence type="ECO:0000313" key="4">
    <source>
        <dbReference type="EMBL" id="TDZ40615.1"/>
    </source>
</evidence>
<feature type="signal peptide" evidence="3">
    <location>
        <begin position="1"/>
        <end position="19"/>
    </location>
</feature>
<feature type="transmembrane region" description="Helical" evidence="2">
    <location>
        <begin position="254"/>
        <end position="273"/>
    </location>
</feature>
<keyword evidence="3" id="KW-0732">Signal</keyword>
<dbReference type="EMBL" id="QAPG01000004">
    <property type="protein sequence ID" value="TDZ40615.1"/>
    <property type="molecule type" value="Genomic_DNA"/>
</dbReference>
<accession>A0A4R8QW56</accession>
<proteinExistence type="predicted"/>
<feature type="compositionally biased region" description="Low complexity" evidence="1">
    <location>
        <begin position="230"/>
        <end position="247"/>
    </location>
</feature>
<evidence type="ECO:0000313" key="5">
    <source>
        <dbReference type="Proteomes" id="UP000295083"/>
    </source>
</evidence>
<comment type="caution">
    <text evidence="4">The sequence shown here is derived from an EMBL/GenBank/DDBJ whole genome shotgun (WGS) entry which is preliminary data.</text>
</comment>
<evidence type="ECO:0000256" key="3">
    <source>
        <dbReference type="SAM" id="SignalP"/>
    </source>
</evidence>
<keyword evidence="2" id="KW-0812">Transmembrane</keyword>
<reference evidence="4 5" key="1">
    <citation type="submission" date="2018-11" db="EMBL/GenBank/DDBJ databases">
        <title>Genome sequence and assembly of Colletotrichum spinosum.</title>
        <authorList>
            <person name="Gan P."/>
            <person name="Shirasu K."/>
        </authorList>
    </citation>
    <scope>NUCLEOTIDE SEQUENCE [LARGE SCALE GENOMIC DNA]</scope>
    <source>
        <strain evidence="4 5">CBS 515.97</strain>
    </source>
</reference>
<protein>
    <recommendedName>
        <fullName evidence="6">Secreted protein</fullName>
    </recommendedName>
</protein>